<evidence type="ECO:0000313" key="13">
    <source>
        <dbReference type="Proteomes" id="UP000018001"/>
    </source>
</evidence>
<evidence type="ECO:0000256" key="8">
    <source>
        <dbReference type="ARBA" id="ARBA00023034"/>
    </source>
</evidence>
<dbReference type="Pfam" id="PF11051">
    <property type="entry name" value="Mannosyl_trans3"/>
    <property type="match status" value="2"/>
</dbReference>
<keyword evidence="4" id="KW-0808">Transferase</keyword>
<evidence type="ECO:0000256" key="5">
    <source>
        <dbReference type="ARBA" id="ARBA00022692"/>
    </source>
</evidence>
<keyword evidence="13" id="KW-1185">Reference proteome</keyword>
<dbReference type="EMBL" id="BAUL01000023">
    <property type="protein sequence ID" value="GAD92330.1"/>
    <property type="molecule type" value="Genomic_DNA"/>
</dbReference>
<dbReference type="GO" id="GO:0046354">
    <property type="term" value="P:mannan biosynthetic process"/>
    <property type="evidence" value="ECO:0007669"/>
    <property type="project" value="TreeGrafter"/>
</dbReference>
<comment type="pathway">
    <text evidence="2">Protein modification; protein glycosylation.</text>
</comment>
<feature type="transmembrane region" description="Helical" evidence="11">
    <location>
        <begin position="12"/>
        <end position="29"/>
    </location>
</feature>
<dbReference type="OrthoDB" id="430354at2759"/>
<dbReference type="SUPFAM" id="SSF53448">
    <property type="entry name" value="Nucleotide-diphospho-sugar transferases"/>
    <property type="match status" value="1"/>
</dbReference>
<evidence type="ECO:0000256" key="7">
    <source>
        <dbReference type="ARBA" id="ARBA00022989"/>
    </source>
</evidence>
<feature type="compositionally biased region" description="Polar residues" evidence="10">
    <location>
        <begin position="49"/>
        <end position="67"/>
    </location>
</feature>
<protein>
    <recommendedName>
        <fullName evidence="14">Glycosyltransferase family 71 protein</fullName>
    </recommendedName>
</protein>
<dbReference type="FunCoup" id="V5HSD3">
    <property type="interactions" value="86"/>
</dbReference>
<dbReference type="Proteomes" id="UP000018001">
    <property type="component" value="Unassembled WGS sequence"/>
</dbReference>
<dbReference type="eggNOG" id="ENOG502S4RY">
    <property type="taxonomic scope" value="Eukaryota"/>
</dbReference>
<sequence>MAVLSTFHRPSRIIAAAVIATLIFLFLLWSPHWRKTQLYGSDSAFSGSTPHDSHPLSTPSTETSKPDSNGLIENAHRLSNADAFLSHFRAVTQLPGISMAEVKASCPWPALDKVNFQFGADVDWAVQDRSDLELEIRRNEWRAFIQNDLLPYQEYKDRFEGRGIVIVAGNQESIKRVRVILRALKKLGSTLPIEIHYWGEELDAESKKNISAMWSSPEADTTKRQMFFNDLSSPSTNILATNHDGFYINYQLKNAAVINSRFAEPLLLDSDNIPVIDPAELYDSPTYKEHGTLFWPDIARTRPNNPIWGITNAPCRMDEYEQESGQLLVDKRRFWYHLQLAAWFSNGPAKDYYSSFLLGDKDTFRFAWHALRTKYGFPAKWVTSVGTLVVQESSSGLERLESLSVDGPSISGDGFYCGHSFAQHHPDGRVAFLHGGLIKTLPNAIIHYHIDTHGGLFQVYKRSDYDEMHIVNEDVAIKWDGAPYLPNRPDDLEVASCTDFFQVVARPLDEIVPGFEQTFREIGGYWMLE</sequence>
<evidence type="ECO:0000256" key="1">
    <source>
        <dbReference type="ARBA" id="ARBA00004323"/>
    </source>
</evidence>
<organism evidence="12 13">
    <name type="scientific">Byssochlamys spectabilis (strain No. 5 / NBRC 109023)</name>
    <name type="common">Paecilomyces variotii</name>
    <dbReference type="NCBI Taxonomy" id="1356009"/>
    <lineage>
        <taxon>Eukaryota</taxon>
        <taxon>Fungi</taxon>
        <taxon>Dikarya</taxon>
        <taxon>Ascomycota</taxon>
        <taxon>Pezizomycotina</taxon>
        <taxon>Eurotiomycetes</taxon>
        <taxon>Eurotiomycetidae</taxon>
        <taxon>Eurotiales</taxon>
        <taxon>Thermoascaceae</taxon>
        <taxon>Paecilomyces</taxon>
    </lineage>
</organism>
<dbReference type="InterPro" id="IPR022751">
    <property type="entry name" value="Alpha_mannosyltransferase"/>
</dbReference>
<dbReference type="InterPro" id="IPR029044">
    <property type="entry name" value="Nucleotide-diphossugar_trans"/>
</dbReference>
<comment type="similarity">
    <text evidence="3">Belongs to the MNN1/MNT family.</text>
</comment>
<gene>
    <name evidence="12" type="ORF">PVAR5_0921</name>
</gene>
<dbReference type="GO" id="GO:0000026">
    <property type="term" value="F:alpha-1,2-mannosyltransferase activity"/>
    <property type="evidence" value="ECO:0007669"/>
    <property type="project" value="TreeGrafter"/>
</dbReference>
<proteinExistence type="inferred from homology"/>
<dbReference type="InParanoid" id="V5HSD3"/>
<keyword evidence="8" id="KW-0333">Golgi apparatus</keyword>
<evidence type="ECO:0000256" key="10">
    <source>
        <dbReference type="SAM" id="MobiDB-lite"/>
    </source>
</evidence>
<accession>V5HSD3</accession>
<name>V5HSD3_BYSSN</name>
<comment type="subcellular location">
    <subcellularLocation>
        <location evidence="1">Golgi apparatus membrane</location>
        <topology evidence="1">Single-pass type II membrane protein</topology>
    </subcellularLocation>
</comment>
<keyword evidence="7 11" id="KW-1133">Transmembrane helix</keyword>
<dbReference type="AlphaFoldDB" id="V5HSD3"/>
<keyword evidence="9 11" id="KW-0472">Membrane</keyword>
<evidence type="ECO:0008006" key="14">
    <source>
        <dbReference type="Google" id="ProtNLM"/>
    </source>
</evidence>
<reference evidence="13" key="1">
    <citation type="journal article" date="2014" name="Genome Announc.">
        <title>Draft genome sequence of the formaldehyde-resistant fungus Byssochlamys spectabilis No. 5 (anamorph Paecilomyces variotii No. 5) (NBRC109023).</title>
        <authorList>
            <person name="Oka T."/>
            <person name="Ekino K."/>
            <person name="Fukuda K."/>
            <person name="Nomura Y."/>
        </authorList>
    </citation>
    <scope>NUCLEOTIDE SEQUENCE [LARGE SCALE GENOMIC DNA]</scope>
    <source>
        <strain evidence="13">No. 5 / NBRC 109023</strain>
    </source>
</reference>
<evidence type="ECO:0000256" key="4">
    <source>
        <dbReference type="ARBA" id="ARBA00022679"/>
    </source>
</evidence>
<keyword evidence="5 11" id="KW-0812">Transmembrane</keyword>
<evidence type="ECO:0000256" key="11">
    <source>
        <dbReference type="SAM" id="Phobius"/>
    </source>
</evidence>
<keyword evidence="6" id="KW-0735">Signal-anchor</keyword>
<dbReference type="GO" id="GO:0000139">
    <property type="term" value="C:Golgi membrane"/>
    <property type="evidence" value="ECO:0007669"/>
    <property type="project" value="UniProtKB-SubCell"/>
</dbReference>
<dbReference type="HOGENOM" id="CLU_040188_0_0_1"/>
<evidence type="ECO:0000256" key="9">
    <source>
        <dbReference type="ARBA" id="ARBA00023136"/>
    </source>
</evidence>
<dbReference type="PANTHER" id="PTHR31646:SF1">
    <property type="entry name" value="ALPHA-1,2-MANNOSYLTRANSFERASE MNN2"/>
    <property type="match status" value="1"/>
</dbReference>
<dbReference type="PANTHER" id="PTHR31646">
    <property type="entry name" value="ALPHA-1,2-MANNOSYLTRANSFERASE MNN2"/>
    <property type="match status" value="1"/>
</dbReference>
<evidence type="ECO:0000256" key="2">
    <source>
        <dbReference type="ARBA" id="ARBA00004922"/>
    </source>
</evidence>
<evidence type="ECO:0000256" key="6">
    <source>
        <dbReference type="ARBA" id="ARBA00022968"/>
    </source>
</evidence>
<evidence type="ECO:0000256" key="3">
    <source>
        <dbReference type="ARBA" id="ARBA00009105"/>
    </source>
</evidence>
<feature type="region of interest" description="Disordered" evidence="10">
    <location>
        <begin position="49"/>
        <end position="70"/>
    </location>
</feature>
<comment type="caution">
    <text evidence="12">The sequence shown here is derived from an EMBL/GenBank/DDBJ whole genome shotgun (WGS) entry which is preliminary data.</text>
</comment>
<evidence type="ECO:0000313" key="12">
    <source>
        <dbReference type="EMBL" id="GAD92330.1"/>
    </source>
</evidence>